<accession>A0A1I8AVC5</accession>
<dbReference type="WBParaSite" id="L893_g9882.t1">
    <property type="protein sequence ID" value="L893_g9882.t1"/>
    <property type="gene ID" value="L893_g9882"/>
</dbReference>
<reference evidence="3" key="1">
    <citation type="submission" date="2016-11" db="UniProtKB">
        <authorList>
            <consortium name="WormBaseParasite"/>
        </authorList>
    </citation>
    <scope>IDENTIFICATION</scope>
</reference>
<evidence type="ECO:0000256" key="1">
    <source>
        <dbReference type="SAM" id="MobiDB-lite"/>
    </source>
</evidence>
<feature type="region of interest" description="Disordered" evidence="1">
    <location>
        <begin position="39"/>
        <end position="77"/>
    </location>
</feature>
<evidence type="ECO:0000313" key="3">
    <source>
        <dbReference type="WBParaSite" id="L893_g9882.t1"/>
    </source>
</evidence>
<dbReference type="Proteomes" id="UP000095287">
    <property type="component" value="Unplaced"/>
</dbReference>
<proteinExistence type="predicted"/>
<sequence length="77" mass="8729">MVTDNPLDIKTDGFDQAIHFSRNGTSLWDHTVHIGASTDRHDATSEGYYKGNKLRGNNMRRTKRGPWAMAKWPEPTA</sequence>
<protein>
    <submittedName>
        <fullName evidence="3">Maltoporin</fullName>
    </submittedName>
</protein>
<evidence type="ECO:0000313" key="2">
    <source>
        <dbReference type="Proteomes" id="UP000095287"/>
    </source>
</evidence>
<name>A0A1I8AVC5_9BILA</name>
<organism evidence="2 3">
    <name type="scientific">Steinernema glaseri</name>
    <dbReference type="NCBI Taxonomy" id="37863"/>
    <lineage>
        <taxon>Eukaryota</taxon>
        <taxon>Metazoa</taxon>
        <taxon>Ecdysozoa</taxon>
        <taxon>Nematoda</taxon>
        <taxon>Chromadorea</taxon>
        <taxon>Rhabditida</taxon>
        <taxon>Tylenchina</taxon>
        <taxon>Panagrolaimomorpha</taxon>
        <taxon>Strongyloidoidea</taxon>
        <taxon>Steinernematidae</taxon>
        <taxon>Steinernema</taxon>
    </lineage>
</organism>
<keyword evidence="2" id="KW-1185">Reference proteome</keyword>
<dbReference type="AlphaFoldDB" id="A0A1I8AVC5"/>